<reference evidence="19" key="1">
    <citation type="submission" date="2019-12" db="EMBL/GenBank/DDBJ databases">
        <title>Comparative genomics gives insights into the taxonomy of the Azoarcus-Aromatoleum group and reveals separate origins of nif in the plant-associated Azoarcus and non-plant-associated Aromatoleum sub-groups.</title>
        <authorList>
            <person name="Lafos M."/>
            <person name="Maluk M."/>
            <person name="Batista M."/>
            <person name="Junghare M."/>
            <person name="Carmona M."/>
            <person name="Faoro H."/>
            <person name="Cruz L.M."/>
            <person name="Battistoni F."/>
            <person name="De Souza E."/>
            <person name="Pedrosa F."/>
            <person name="Chen W.-M."/>
            <person name="Poole P.S."/>
            <person name="Dixon R.A."/>
            <person name="James E.K."/>
        </authorList>
    </citation>
    <scope>NUCLEOTIDE SEQUENCE</scope>
    <source>
        <strain evidence="19">NSC3</strain>
    </source>
</reference>
<evidence type="ECO:0000259" key="17">
    <source>
        <dbReference type="PROSITE" id="PS50109"/>
    </source>
</evidence>
<comment type="subcellular location">
    <subcellularLocation>
        <location evidence="2">Cell inner membrane</location>
        <topology evidence="2">Multi-pass membrane protein</topology>
    </subcellularLocation>
</comment>
<protein>
    <recommendedName>
        <fullName evidence="3">histidine kinase</fullName>
        <ecNumber evidence="3">2.7.13.3</ecNumber>
    </recommendedName>
</protein>
<dbReference type="Proteomes" id="UP000599523">
    <property type="component" value="Unassembled WGS sequence"/>
</dbReference>
<evidence type="ECO:0000313" key="20">
    <source>
        <dbReference type="Proteomes" id="UP000599523"/>
    </source>
</evidence>
<keyword evidence="6" id="KW-0597">Phosphoprotein</keyword>
<evidence type="ECO:0000256" key="6">
    <source>
        <dbReference type="ARBA" id="ARBA00022553"/>
    </source>
</evidence>
<evidence type="ECO:0000256" key="12">
    <source>
        <dbReference type="ARBA" id="ARBA00022989"/>
    </source>
</evidence>
<dbReference type="Gene3D" id="1.10.287.130">
    <property type="match status" value="1"/>
</dbReference>
<feature type="region of interest" description="Disordered" evidence="15">
    <location>
        <begin position="1"/>
        <end position="40"/>
    </location>
</feature>
<sequence>MPASRDTSRPFGASATYSCRTARRPRVRAEQENAPVARDEEKVSGASPALTRLFPRTLLWQIFLLIALLLILALTAWSQIFRHLQEPARARDLAQMVTSVVNLTRTALINAEVARRTDLLIDLVALEGIRIYPAEADDVLEPLADTRPMRLLTQEIRSQLGNHTRLASRWKTLDGFWVSFRLHPDDPDEFWVMLPTDRIAPPGGLDQILIWTAGALSVALLGAFLIVSWISKPLRDLARAARMVGHGKKPPRLHENGPQEIAAVARAFNQMAGDLARTDADRALLLAGVSHDLRTPLARLRLGVEMSGAEQQDVLAMVTDIEEMDRIIGQFLDYGRGTPNEPMTHVDLGGFVGELVEAFRVRGARIRFDQPDEILEAQVHALPLRRALANLIDNAMRYAGKRMPIDVMLSRDGPFACIRVADRGPGIPEKEVDRLRHPFTRLDPARSGTKGAGLGLAIVDRILAAHRGSLELSPRDGGGLSAVIRIPLGKDTPSRARIKRSSDSTGG</sequence>
<dbReference type="InterPro" id="IPR038421">
    <property type="entry name" value="RisS_PPD_sf"/>
</dbReference>
<dbReference type="GO" id="GO:0000155">
    <property type="term" value="F:phosphorelay sensor kinase activity"/>
    <property type="evidence" value="ECO:0007669"/>
    <property type="project" value="InterPro"/>
</dbReference>
<dbReference type="SUPFAM" id="SSF55874">
    <property type="entry name" value="ATPase domain of HSP90 chaperone/DNA topoisomerase II/histidine kinase"/>
    <property type="match status" value="1"/>
</dbReference>
<keyword evidence="8 16" id="KW-0812">Transmembrane</keyword>
<name>A0A972F7I5_9RHOO</name>
<organism evidence="19 20">
    <name type="scientific">Azoarcus taiwanensis</name>
    <dbReference type="NCBI Taxonomy" id="666964"/>
    <lineage>
        <taxon>Bacteria</taxon>
        <taxon>Pseudomonadati</taxon>
        <taxon>Pseudomonadota</taxon>
        <taxon>Betaproteobacteria</taxon>
        <taxon>Rhodocyclales</taxon>
        <taxon>Zoogloeaceae</taxon>
        <taxon>Azoarcus</taxon>
    </lineage>
</organism>
<evidence type="ECO:0000256" key="1">
    <source>
        <dbReference type="ARBA" id="ARBA00000085"/>
    </source>
</evidence>
<dbReference type="Pfam" id="PF16524">
    <property type="entry name" value="RisS_PPD"/>
    <property type="match status" value="1"/>
</dbReference>
<evidence type="ECO:0000256" key="13">
    <source>
        <dbReference type="ARBA" id="ARBA00023012"/>
    </source>
</evidence>
<dbReference type="SUPFAM" id="SSF158472">
    <property type="entry name" value="HAMP domain-like"/>
    <property type="match status" value="1"/>
</dbReference>
<dbReference type="CDD" id="cd00082">
    <property type="entry name" value="HisKA"/>
    <property type="match status" value="1"/>
</dbReference>
<dbReference type="Pfam" id="PF00672">
    <property type="entry name" value="HAMP"/>
    <property type="match status" value="1"/>
</dbReference>
<dbReference type="Gene3D" id="3.30.565.10">
    <property type="entry name" value="Histidine kinase-like ATPase, C-terminal domain"/>
    <property type="match status" value="1"/>
</dbReference>
<dbReference type="InterPro" id="IPR050980">
    <property type="entry name" value="2C_sensor_his_kinase"/>
</dbReference>
<dbReference type="Gene3D" id="3.30.450.300">
    <property type="entry name" value="Sensor histidine kinase RisS, periplasmic domain"/>
    <property type="match status" value="1"/>
</dbReference>
<dbReference type="InterPro" id="IPR003661">
    <property type="entry name" value="HisK_dim/P_dom"/>
</dbReference>
<keyword evidence="10" id="KW-0418">Kinase</keyword>
<feature type="compositionally biased region" description="Basic and acidic residues" evidence="15">
    <location>
        <begin position="27"/>
        <end position="40"/>
    </location>
</feature>
<keyword evidence="9" id="KW-0547">Nucleotide-binding</keyword>
<gene>
    <name evidence="19" type="ORF">GPA21_09655</name>
</gene>
<accession>A0A972F7I5</accession>
<dbReference type="EC" id="2.7.13.3" evidence="3"/>
<dbReference type="AlphaFoldDB" id="A0A972F7I5"/>
<dbReference type="PROSITE" id="PS50885">
    <property type="entry name" value="HAMP"/>
    <property type="match status" value="1"/>
</dbReference>
<keyword evidence="13" id="KW-0902">Two-component regulatory system</keyword>
<dbReference type="SMART" id="SM00388">
    <property type="entry name" value="HisKA"/>
    <property type="match status" value="1"/>
</dbReference>
<dbReference type="InterPro" id="IPR003594">
    <property type="entry name" value="HATPase_dom"/>
</dbReference>
<evidence type="ECO:0000256" key="9">
    <source>
        <dbReference type="ARBA" id="ARBA00022741"/>
    </source>
</evidence>
<feature type="domain" description="Histidine kinase" evidence="17">
    <location>
        <begin position="288"/>
        <end position="490"/>
    </location>
</feature>
<feature type="transmembrane region" description="Helical" evidence="16">
    <location>
        <begin position="208"/>
        <end position="230"/>
    </location>
</feature>
<evidence type="ECO:0000256" key="14">
    <source>
        <dbReference type="ARBA" id="ARBA00023136"/>
    </source>
</evidence>
<dbReference type="InterPro" id="IPR004358">
    <property type="entry name" value="Sig_transdc_His_kin-like_C"/>
</dbReference>
<dbReference type="InterPro" id="IPR032408">
    <property type="entry name" value="RisS_PPD"/>
</dbReference>
<dbReference type="PANTHER" id="PTHR44936:SF5">
    <property type="entry name" value="SENSOR HISTIDINE KINASE ENVZ"/>
    <property type="match status" value="1"/>
</dbReference>
<evidence type="ECO:0000256" key="4">
    <source>
        <dbReference type="ARBA" id="ARBA00022475"/>
    </source>
</evidence>
<dbReference type="PROSITE" id="PS50109">
    <property type="entry name" value="HIS_KIN"/>
    <property type="match status" value="1"/>
</dbReference>
<evidence type="ECO:0000256" key="16">
    <source>
        <dbReference type="SAM" id="Phobius"/>
    </source>
</evidence>
<dbReference type="InterPro" id="IPR036097">
    <property type="entry name" value="HisK_dim/P_sf"/>
</dbReference>
<proteinExistence type="predicted"/>
<keyword evidence="20" id="KW-1185">Reference proteome</keyword>
<keyword evidence="7" id="KW-0808">Transferase</keyword>
<dbReference type="GO" id="GO:0005886">
    <property type="term" value="C:plasma membrane"/>
    <property type="evidence" value="ECO:0007669"/>
    <property type="project" value="UniProtKB-SubCell"/>
</dbReference>
<dbReference type="GO" id="GO:0005524">
    <property type="term" value="F:ATP binding"/>
    <property type="evidence" value="ECO:0007669"/>
    <property type="project" value="UniProtKB-KW"/>
</dbReference>
<evidence type="ECO:0000256" key="7">
    <source>
        <dbReference type="ARBA" id="ARBA00022679"/>
    </source>
</evidence>
<dbReference type="InterPro" id="IPR003660">
    <property type="entry name" value="HAMP_dom"/>
</dbReference>
<keyword evidence="5" id="KW-0997">Cell inner membrane</keyword>
<dbReference type="SUPFAM" id="SSF47384">
    <property type="entry name" value="Homodimeric domain of signal transducing histidine kinase"/>
    <property type="match status" value="1"/>
</dbReference>
<dbReference type="SMART" id="SM00387">
    <property type="entry name" value="HATPase_c"/>
    <property type="match status" value="1"/>
</dbReference>
<dbReference type="PANTHER" id="PTHR44936">
    <property type="entry name" value="SENSOR PROTEIN CREC"/>
    <property type="match status" value="1"/>
</dbReference>
<dbReference type="InterPro" id="IPR036890">
    <property type="entry name" value="HATPase_C_sf"/>
</dbReference>
<evidence type="ECO:0000256" key="10">
    <source>
        <dbReference type="ARBA" id="ARBA00022777"/>
    </source>
</evidence>
<dbReference type="CDD" id="cd06225">
    <property type="entry name" value="HAMP"/>
    <property type="match status" value="1"/>
</dbReference>
<keyword evidence="4" id="KW-1003">Cell membrane</keyword>
<dbReference type="EMBL" id="WTVM01000048">
    <property type="protein sequence ID" value="NMG03238.1"/>
    <property type="molecule type" value="Genomic_DNA"/>
</dbReference>
<evidence type="ECO:0000256" key="5">
    <source>
        <dbReference type="ARBA" id="ARBA00022519"/>
    </source>
</evidence>
<dbReference type="Pfam" id="PF02518">
    <property type="entry name" value="HATPase_c"/>
    <property type="match status" value="1"/>
</dbReference>
<feature type="domain" description="HAMP" evidence="18">
    <location>
        <begin position="228"/>
        <end position="280"/>
    </location>
</feature>
<dbReference type="SMART" id="SM00304">
    <property type="entry name" value="HAMP"/>
    <property type="match status" value="1"/>
</dbReference>
<dbReference type="InterPro" id="IPR005467">
    <property type="entry name" value="His_kinase_dom"/>
</dbReference>
<evidence type="ECO:0000256" key="8">
    <source>
        <dbReference type="ARBA" id="ARBA00022692"/>
    </source>
</evidence>
<comment type="caution">
    <text evidence="19">The sequence shown here is derived from an EMBL/GenBank/DDBJ whole genome shotgun (WGS) entry which is preliminary data.</text>
</comment>
<evidence type="ECO:0000256" key="2">
    <source>
        <dbReference type="ARBA" id="ARBA00004429"/>
    </source>
</evidence>
<evidence type="ECO:0000256" key="3">
    <source>
        <dbReference type="ARBA" id="ARBA00012438"/>
    </source>
</evidence>
<comment type="catalytic activity">
    <reaction evidence="1">
        <text>ATP + protein L-histidine = ADP + protein N-phospho-L-histidine.</text>
        <dbReference type="EC" id="2.7.13.3"/>
    </reaction>
</comment>
<keyword evidence="14 16" id="KW-0472">Membrane</keyword>
<dbReference type="Pfam" id="PF00512">
    <property type="entry name" value="HisKA"/>
    <property type="match status" value="1"/>
</dbReference>
<evidence type="ECO:0000256" key="11">
    <source>
        <dbReference type="ARBA" id="ARBA00022840"/>
    </source>
</evidence>
<evidence type="ECO:0000256" key="15">
    <source>
        <dbReference type="SAM" id="MobiDB-lite"/>
    </source>
</evidence>
<keyword evidence="11" id="KW-0067">ATP-binding</keyword>
<evidence type="ECO:0000259" key="18">
    <source>
        <dbReference type="PROSITE" id="PS50885"/>
    </source>
</evidence>
<evidence type="ECO:0000313" key="19">
    <source>
        <dbReference type="EMBL" id="NMG03238.1"/>
    </source>
</evidence>
<dbReference type="PRINTS" id="PR00344">
    <property type="entry name" value="BCTRLSENSOR"/>
</dbReference>
<keyword evidence="12 16" id="KW-1133">Transmembrane helix</keyword>
<feature type="transmembrane region" description="Helical" evidence="16">
    <location>
        <begin position="58"/>
        <end position="81"/>
    </location>
</feature>